<accession>A0ABU4Y496</accession>
<dbReference type="InterPro" id="IPR035909">
    <property type="entry name" value="CheB_C"/>
</dbReference>
<evidence type="ECO:0000256" key="1">
    <source>
        <dbReference type="ARBA" id="ARBA00022801"/>
    </source>
</evidence>
<dbReference type="RefSeq" id="WP_320289850.1">
    <property type="nucleotide sequence ID" value="NZ_JAVIIW010000035.1"/>
</dbReference>
<dbReference type="Proteomes" id="UP001287059">
    <property type="component" value="Unassembled WGS sequence"/>
</dbReference>
<keyword evidence="8" id="KW-1185">Reference proteome</keyword>
<feature type="compositionally biased region" description="Basic and acidic residues" evidence="5">
    <location>
        <begin position="7"/>
        <end position="18"/>
    </location>
</feature>
<dbReference type="PANTHER" id="PTHR42872">
    <property type="entry name" value="PROTEIN-GLUTAMATE METHYLESTERASE/PROTEIN-GLUTAMINE GLUTAMINASE"/>
    <property type="match status" value="1"/>
</dbReference>
<comment type="catalytic activity">
    <reaction evidence="3">
        <text>[protein]-L-glutamate 5-O-methyl ester + H2O = L-glutamyl-[protein] + methanol + H(+)</text>
        <dbReference type="Rhea" id="RHEA:23236"/>
        <dbReference type="Rhea" id="RHEA-COMP:10208"/>
        <dbReference type="Rhea" id="RHEA-COMP:10311"/>
        <dbReference type="ChEBI" id="CHEBI:15377"/>
        <dbReference type="ChEBI" id="CHEBI:15378"/>
        <dbReference type="ChEBI" id="CHEBI:17790"/>
        <dbReference type="ChEBI" id="CHEBI:29973"/>
        <dbReference type="ChEBI" id="CHEBI:82795"/>
        <dbReference type="EC" id="3.1.1.61"/>
    </reaction>
</comment>
<evidence type="ECO:0000256" key="4">
    <source>
        <dbReference type="PROSITE-ProRule" id="PRU00050"/>
    </source>
</evidence>
<feature type="active site" evidence="4">
    <location>
        <position position="64"/>
    </location>
</feature>
<evidence type="ECO:0000313" key="8">
    <source>
        <dbReference type="Proteomes" id="UP001287059"/>
    </source>
</evidence>
<dbReference type="PROSITE" id="PS50122">
    <property type="entry name" value="CHEB"/>
    <property type="match status" value="1"/>
</dbReference>
<dbReference type="CDD" id="cd16433">
    <property type="entry name" value="CheB"/>
    <property type="match status" value="1"/>
</dbReference>
<proteinExistence type="predicted"/>
<feature type="domain" description="CheB-type methylesterase" evidence="6">
    <location>
        <begin position="25"/>
        <end position="205"/>
    </location>
</feature>
<dbReference type="PANTHER" id="PTHR42872:SF6">
    <property type="entry name" value="PROTEIN-GLUTAMATE METHYLESTERASE_PROTEIN-GLUTAMINE GLUTAMINASE"/>
    <property type="match status" value="1"/>
</dbReference>
<evidence type="ECO:0000259" key="6">
    <source>
        <dbReference type="PROSITE" id="PS50122"/>
    </source>
</evidence>
<dbReference type="PIRSF" id="PIRSF036461">
    <property type="entry name" value="Chmtx_methlestr"/>
    <property type="match status" value="1"/>
</dbReference>
<dbReference type="EMBL" id="JAVIIW010000035">
    <property type="protein sequence ID" value="MDX8481698.1"/>
    <property type="molecule type" value="Genomic_DNA"/>
</dbReference>
<evidence type="ECO:0000256" key="5">
    <source>
        <dbReference type="SAM" id="MobiDB-lite"/>
    </source>
</evidence>
<comment type="caution">
    <text evidence="7">The sequence shown here is derived from an EMBL/GenBank/DDBJ whole genome shotgun (WGS) entry which is preliminary data.</text>
</comment>
<dbReference type="EC" id="3.1.1.61" evidence="2"/>
<keyword evidence="4" id="KW-0145">Chemotaxis</keyword>
<dbReference type="InterPro" id="IPR011247">
    <property type="entry name" value="Chemotax_prot-Glu_Me-esterase"/>
</dbReference>
<name>A0ABU4Y496_9HYPH</name>
<evidence type="ECO:0000256" key="3">
    <source>
        <dbReference type="ARBA" id="ARBA00048267"/>
    </source>
</evidence>
<organism evidence="7 8">
    <name type="scientific">Mesorhizobium album</name>
    <dbReference type="NCBI Taxonomy" id="3072314"/>
    <lineage>
        <taxon>Bacteria</taxon>
        <taxon>Pseudomonadati</taxon>
        <taxon>Pseudomonadota</taxon>
        <taxon>Alphaproteobacteria</taxon>
        <taxon>Hyphomicrobiales</taxon>
        <taxon>Phyllobacteriaceae</taxon>
        <taxon>Mesorhizobium</taxon>
    </lineage>
</organism>
<feature type="compositionally biased region" description="Basic residues" evidence="5">
    <location>
        <begin position="365"/>
        <end position="374"/>
    </location>
</feature>
<keyword evidence="1 4" id="KW-0378">Hydrolase</keyword>
<sequence>MGAMADVRNRVSPARETETSSPQGQVRNRFIIVIGASAGGVEPLKQIVRDLPGDLPAAVFVVLHIGQVSYLPGILERVATLKTSVAKNGATFKTGNIYVAPPGFHLLLHDDHMMLRRGPRENLARPAIDPLFRSAALSYGASVIGVLLSGSLSDGTAGLRAIKAVGGLTVVQHPKDTLVPSMVESALHYVAIDHCLPASELGGLLAKLAAEPAGETSPAPPGLKLEAAVAAQEHSTMKNEDRLGELSVFTCPECHGPLWEIEDGDMLRYRCHTGHAFTADAVMEAQAIEADEILWSLLRSHQQRAEFARRMAERERTKHRSKLAGEFGQRAKEYEADAALIGRILESRRAQVTGNGAGGEEGKHREGKHREGKG</sequence>
<dbReference type="Pfam" id="PF01339">
    <property type="entry name" value="CheB_methylest"/>
    <property type="match status" value="1"/>
</dbReference>
<evidence type="ECO:0000313" key="7">
    <source>
        <dbReference type="EMBL" id="MDX8481698.1"/>
    </source>
</evidence>
<feature type="active site" evidence="4">
    <location>
        <position position="154"/>
    </location>
</feature>
<reference evidence="7 8" key="1">
    <citation type="submission" date="2023-08" db="EMBL/GenBank/DDBJ databases">
        <title>Implementing the SeqCode for naming new Mesorhizobium species isolated from Vachellia karroo root nodules.</title>
        <authorList>
            <person name="Van Lill M."/>
        </authorList>
    </citation>
    <scope>NUCLEOTIDE SEQUENCE [LARGE SCALE GENOMIC DNA]</scope>
    <source>
        <strain evidence="7 8">VK24D</strain>
    </source>
</reference>
<feature type="active site" evidence="4">
    <location>
        <position position="37"/>
    </location>
</feature>
<dbReference type="Gene3D" id="3.40.50.180">
    <property type="entry name" value="Methylesterase CheB, C-terminal domain"/>
    <property type="match status" value="1"/>
</dbReference>
<feature type="region of interest" description="Disordered" evidence="5">
    <location>
        <begin position="1"/>
        <end position="23"/>
    </location>
</feature>
<protein>
    <recommendedName>
        <fullName evidence="2">protein-glutamate methylesterase</fullName>
        <ecNumber evidence="2">3.1.1.61</ecNumber>
    </recommendedName>
</protein>
<dbReference type="InterPro" id="IPR000673">
    <property type="entry name" value="Sig_transdc_resp-reg_Me-estase"/>
</dbReference>
<evidence type="ECO:0000256" key="2">
    <source>
        <dbReference type="ARBA" id="ARBA00039140"/>
    </source>
</evidence>
<gene>
    <name evidence="7" type="ORF">RFN28_25030</name>
</gene>
<dbReference type="SUPFAM" id="SSF52738">
    <property type="entry name" value="Methylesterase CheB, C-terminal domain"/>
    <property type="match status" value="1"/>
</dbReference>
<feature type="region of interest" description="Disordered" evidence="5">
    <location>
        <begin position="350"/>
        <end position="374"/>
    </location>
</feature>